<dbReference type="RefSeq" id="WP_237379334.1">
    <property type="nucleotide sequence ID" value="NZ_CP071793.1"/>
</dbReference>
<dbReference type="KEGG" id="scor:J3U87_29310"/>
<feature type="binding site" evidence="9">
    <location>
        <position position="266"/>
    </location>
    <ligand>
        <name>ATP</name>
        <dbReference type="ChEBI" id="CHEBI:30616"/>
    </ligand>
</feature>
<dbReference type="Proteomes" id="UP000663929">
    <property type="component" value="Chromosome"/>
</dbReference>
<evidence type="ECO:0000256" key="8">
    <source>
        <dbReference type="PIRSR" id="PIRSR001589-1"/>
    </source>
</evidence>
<keyword evidence="8" id="KW-0028">Amino-acid biosynthesis</keyword>
<keyword evidence="8" id="KW-0061">Asparagine biosynthesis</keyword>
<feature type="binding site" evidence="9">
    <location>
        <position position="100"/>
    </location>
    <ligand>
        <name>L-glutamine</name>
        <dbReference type="ChEBI" id="CHEBI:58359"/>
    </ligand>
</feature>
<dbReference type="GO" id="GO:0005829">
    <property type="term" value="C:cytosol"/>
    <property type="evidence" value="ECO:0007669"/>
    <property type="project" value="TreeGrafter"/>
</dbReference>
<dbReference type="SUPFAM" id="SSF56235">
    <property type="entry name" value="N-terminal nucleophile aminohydrolases (Ntn hydrolases)"/>
    <property type="match status" value="1"/>
</dbReference>
<dbReference type="PIRSF" id="PIRSF001589">
    <property type="entry name" value="Asn_synthetase_glu-h"/>
    <property type="match status" value="1"/>
</dbReference>
<dbReference type="PROSITE" id="PS51278">
    <property type="entry name" value="GATASE_TYPE_2"/>
    <property type="match status" value="1"/>
</dbReference>
<feature type="active site" description="For GATase activity" evidence="8">
    <location>
        <position position="2"/>
    </location>
</feature>
<sequence length="612" mass="68771">MCGLCGIVRFDSTSIDRARLEDMTGSMASRGPDARGMFVEGSVGLGHRRLKIIDLSDHSAQPMVDRTLNMAIVFNGCIYNYRELRDRLAAKGYAFFSRGDTEVVLKAFHAWGPDCVDHLQGMFAFAVVDLNRSSLWLVRDRLGIKPLYFSRDDHEIRFASSLPALLAGGGVDTEIDPIALHHYLSFHGVVPAPHTMFRGIRKVPPATIAQIDAEGRMRQFRYWSPSYEPTDEDRRRDVAEWRDLVLSSLKTAVRRRMVADVPVGVLLSGGVDSSLIVGLLAEQGQHDLQTFSIGFENVGDEEGNEFRYSDLIARTYETQHHRLFVDSSGILDHLDDCIAAMSEPMTSHDNIGFYLLSREVSKHVKVVQSGQGADEVFGGYHWYPPLRDSVDPVGDYARVFFDRDQAEMAEVLHPRFLADQPSLDFVERHFAMPDCSDPVAKALRLDTHIMLVDDPVKRVDNMTMAWGLEARVPFLDHELVELAARVPSEHHVLGSGKHVLKEAARRVIPAEVIDRPKGYFPVPALKYLRGSVLERVRDVVTSDAARQRGLIHRPYLDKLLADPEHHITPLRGSKLWQLALLEYWFQIQLGQGPGARTFASRSEGAQLEARST</sequence>
<dbReference type="InterPro" id="IPR051786">
    <property type="entry name" value="ASN_synthetase/amidase"/>
</dbReference>
<dbReference type="InterPro" id="IPR017932">
    <property type="entry name" value="GATase_2_dom"/>
</dbReference>
<accession>A0A8A4TKP2</accession>
<dbReference type="GO" id="GO:0004066">
    <property type="term" value="F:asparagine synthase (glutamine-hydrolyzing) activity"/>
    <property type="evidence" value="ECO:0007669"/>
    <property type="project" value="UniProtKB-EC"/>
</dbReference>
<comment type="pathway">
    <text evidence="1">Amino-acid biosynthesis; L-asparagine biosynthesis; L-asparagine from L-aspartate (L-Gln route): step 1/1.</text>
</comment>
<keyword evidence="6 8" id="KW-0315">Glutamine amidotransferase</keyword>
<dbReference type="InterPro" id="IPR006426">
    <property type="entry name" value="Asn_synth_AEB"/>
</dbReference>
<dbReference type="PANTHER" id="PTHR43284:SF1">
    <property type="entry name" value="ASPARAGINE SYNTHETASE"/>
    <property type="match status" value="1"/>
</dbReference>
<evidence type="ECO:0000256" key="7">
    <source>
        <dbReference type="ARBA" id="ARBA00048741"/>
    </source>
</evidence>
<gene>
    <name evidence="11" type="ORF">J3U87_29310</name>
</gene>
<feature type="binding site" evidence="9">
    <location>
        <begin position="369"/>
        <end position="370"/>
    </location>
    <ligand>
        <name>ATP</name>
        <dbReference type="ChEBI" id="CHEBI:30616"/>
    </ligand>
</feature>
<dbReference type="EMBL" id="CP071793">
    <property type="protein sequence ID" value="QTD49702.1"/>
    <property type="molecule type" value="Genomic_DNA"/>
</dbReference>
<dbReference type="InterPro" id="IPR029055">
    <property type="entry name" value="Ntn_hydrolases_N"/>
</dbReference>
<organism evidence="11 12">
    <name type="scientific">Sulfidibacter corallicola</name>
    <dbReference type="NCBI Taxonomy" id="2818388"/>
    <lineage>
        <taxon>Bacteria</taxon>
        <taxon>Pseudomonadati</taxon>
        <taxon>Acidobacteriota</taxon>
        <taxon>Holophagae</taxon>
        <taxon>Acanthopleuribacterales</taxon>
        <taxon>Acanthopleuribacteraceae</taxon>
        <taxon>Sulfidibacter</taxon>
    </lineage>
</organism>
<feature type="domain" description="Glutamine amidotransferase type-2" evidence="10">
    <location>
        <begin position="2"/>
        <end position="214"/>
    </location>
</feature>
<evidence type="ECO:0000256" key="6">
    <source>
        <dbReference type="ARBA" id="ARBA00022962"/>
    </source>
</evidence>
<dbReference type="InterPro" id="IPR014729">
    <property type="entry name" value="Rossmann-like_a/b/a_fold"/>
</dbReference>
<keyword evidence="12" id="KW-1185">Reference proteome</keyword>
<evidence type="ECO:0000259" key="10">
    <source>
        <dbReference type="PROSITE" id="PS51278"/>
    </source>
</evidence>
<proteinExistence type="inferred from homology"/>
<dbReference type="SUPFAM" id="SSF52402">
    <property type="entry name" value="Adenine nucleotide alpha hydrolases-like"/>
    <property type="match status" value="1"/>
</dbReference>
<dbReference type="Pfam" id="PF00733">
    <property type="entry name" value="Asn_synthase"/>
    <property type="match status" value="1"/>
</dbReference>
<evidence type="ECO:0000313" key="12">
    <source>
        <dbReference type="Proteomes" id="UP000663929"/>
    </source>
</evidence>
<evidence type="ECO:0000256" key="3">
    <source>
        <dbReference type="ARBA" id="ARBA00012737"/>
    </source>
</evidence>
<dbReference type="Pfam" id="PF13537">
    <property type="entry name" value="GATase_7"/>
    <property type="match status" value="1"/>
</dbReference>
<dbReference type="InterPro" id="IPR001962">
    <property type="entry name" value="Asn_synthase"/>
</dbReference>
<dbReference type="CDD" id="cd01991">
    <property type="entry name" value="Asn_synthase_B_C"/>
    <property type="match status" value="1"/>
</dbReference>
<dbReference type="PANTHER" id="PTHR43284">
    <property type="entry name" value="ASPARAGINE SYNTHETASE (GLUTAMINE-HYDROLYZING)"/>
    <property type="match status" value="1"/>
</dbReference>
<evidence type="ECO:0000256" key="4">
    <source>
        <dbReference type="ARBA" id="ARBA00022741"/>
    </source>
</evidence>
<evidence type="ECO:0000256" key="9">
    <source>
        <dbReference type="PIRSR" id="PIRSR001589-2"/>
    </source>
</evidence>
<dbReference type="AlphaFoldDB" id="A0A8A4TKP2"/>
<dbReference type="GO" id="GO:0006529">
    <property type="term" value="P:asparagine biosynthetic process"/>
    <property type="evidence" value="ECO:0007669"/>
    <property type="project" value="UniProtKB-KW"/>
</dbReference>
<comment type="similarity">
    <text evidence="2">Belongs to the asparagine synthetase family.</text>
</comment>
<dbReference type="CDD" id="cd00712">
    <property type="entry name" value="AsnB"/>
    <property type="match status" value="1"/>
</dbReference>
<evidence type="ECO:0000256" key="1">
    <source>
        <dbReference type="ARBA" id="ARBA00005187"/>
    </source>
</evidence>
<feature type="binding site" evidence="9">
    <location>
        <position position="293"/>
    </location>
    <ligand>
        <name>ATP</name>
        <dbReference type="ChEBI" id="CHEBI:30616"/>
    </ligand>
</feature>
<dbReference type="NCBIfam" id="TIGR01536">
    <property type="entry name" value="asn_synth_AEB"/>
    <property type="match status" value="1"/>
</dbReference>
<evidence type="ECO:0000256" key="2">
    <source>
        <dbReference type="ARBA" id="ARBA00005752"/>
    </source>
</evidence>
<keyword evidence="4 9" id="KW-0547">Nucleotide-binding</keyword>
<dbReference type="EC" id="6.3.5.4" evidence="3"/>
<dbReference type="InterPro" id="IPR033738">
    <property type="entry name" value="AsnB_N"/>
</dbReference>
<dbReference type="InterPro" id="IPR017535">
    <property type="entry name" value="Asparagine_synth"/>
</dbReference>
<comment type="catalytic activity">
    <reaction evidence="7">
        <text>L-aspartate + L-glutamine + ATP + H2O = L-asparagine + L-glutamate + AMP + diphosphate + H(+)</text>
        <dbReference type="Rhea" id="RHEA:12228"/>
        <dbReference type="ChEBI" id="CHEBI:15377"/>
        <dbReference type="ChEBI" id="CHEBI:15378"/>
        <dbReference type="ChEBI" id="CHEBI:29985"/>
        <dbReference type="ChEBI" id="CHEBI:29991"/>
        <dbReference type="ChEBI" id="CHEBI:30616"/>
        <dbReference type="ChEBI" id="CHEBI:33019"/>
        <dbReference type="ChEBI" id="CHEBI:58048"/>
        <dbReference type="ChEBI" id="CHEBI:58359"/>
        <dbReference type="ChEBI" id="CHEBI:456215"/>
        <dbReference type="EC" id="6.3.5.4"/>
    </reaction>
</comment>
<name>A0A8A4TKP2_SULCO</name>
<dbReference type="Gene3D" id="3.40.50.620">
    <property type="entry name" value="HUPs"/>
    <property type="match status" value="1"/>
</dbReference>
<dbReference type="GO" id="GO:0005524">
    <property type="term" value="F:ATP binding"/>
    <property type="evidence" value="ECO:0007669"/>
    <property type="project" value="UniProtKB-KW"/>
</dbReference>
<dbReference type="NCBIfam" id="TIGR03104">
    <property type="entry name" value="trio_amidotrans"/>
    <property type="match status" value="1"/>
</dbReference>
<reference evidence="11" key="1">
    <citation type="submission" date="2021-03" db="EMBL/GenBank/DDBJ databases">
        <title>Acanthopleuribacteraceae sp. M133.</title>
        <authorList>
            <person name="Wang G."/>
        </authorList>
    </citation>
    <scope>NUCLEOTIDE SEQUENCE</scope>
    <source>
        <strain evidence="11">M133</strain>
    </source>
</reference>
<protein>
    <recommendedName>
        <fullName evidence="3">asparagine synthase (glutamine-hydrolyzing)</fullName>
        <ecNumber evidence="3">6.3.5.4</ecNumber>
    </recommendedName>
</protein>
<evidence type="ECO:0000313" key="11">
    <source>
        <dbReference type="EMBL" id="QTD49702.1"/>
    </source>
</evidence>
<evidence type="ECO:0000256" key="5">
    <source>
        <dbReference type="ARBA" id="ARBA00022840"/>
    </source>
</evidence>
<dbReference type="Gene3D" id="3.60.20.10">
    <property type="entry name" value="Glutamine Phosphoribosylpyrophosphate, subunit 1, domain 1"/>
    <property type="match status" value="1"/>
</dbReference>
<keyword evidence="5 9" id="KW-0067">ATP-binding</keyword>